<protein>
    <recommendedName>
        <fullName evidence="2">SWIM-type domain-containing protein</fullName>
    </recommendedName>
</protein>
<evidence type="ECO:0000259" key="2">
    <source>
        <dbReference type="PROSITE" id="PS50966"/>
    </source>
</evidence>
<dbReference type="AlphaFoldDB" id="A0A5N6YZD5"/>
<dbReference type="Proteomes" id="UP000327118">
    <property type="component" value="Unassembled WGS sequence"/>
</dbReference>
<keyword evidence="1" id="KW-0862">Zinc</keyword>
<evidence type="ECO:0000256" key="1">
    <source>
        <dbReference type="PROSITE-ProRule" id="PRU00325"/>
    </source>
</evidence>
<dbReference type="OrthoDB" id="5413281at2759"/>
<dbReference type="GO" id="GO:0008270">
    <property type="term" value="F:zinc ion binding"/>
    <property type="evidence" value="ECO:0007669"/>
    <property type="project" value="UniProtKB-KW"/>
</dbReference>
<feature type="domain" description="SWIM-type" evidence="2">
    <location>
        <begin position="150"/>
        <end position="227"/>
    </location>
</feature>
<accession>A0A5N6YZD5</accession>
<sequence>MEETLLPPEKTQPSNIQFIEHLILQLSDCATSLANERNAESQLPFSTATPGLISRLKSLMLTLHCLFPNELLLALDILDRRLVRCFMTEGRSIKSPNATELSISSKSNLNYKQTPAEDMFFVISVSTAPKASTIAPLWVPLHPHADQTVYEVRLQAWNCTCPTFALATFRDLGSDLAGNDPSSDAIPQRPCASNMLYYPFGGSLTRQPAKWSSPVCKHLLACVLMVRCPALFGASENDRGRVVISIEELAGWCAGWGG</sequence>
<dbReference type="InterPro" id="IPR007527">
    <property type="entry name" value="Znf_SWIM"/>
</dbReference>
<proteinExistence type="predicted"/>
<evidence type="ECO:0000313" key="3">
    <source>
        <dbReference type="EMBL" id="KAE8350742.1"/>
    </source>
</evidence>
<reference evidence="4" key="1">
    <citation type="submission" date="2019-04" db="EMBL/GenBank/DDBJ databases">
        <title>Friends and foes A comparative genomics studyof 23 Aspergillus species from section Flavi.</title>
        <authorList>
            <consortium name="DOE Joint Genome Institute"/>
            <person name="Kjaerbolling I."/>
            <person name="Vesth T."/>
            <person name="Frisvad J.C."/>
            <person name="Nybo J.L."/>
            <person name="Theobald S."/>
            <person name="Kildgaard S."/>
            <person name="Isbrandt T."/>
            <person name="Kuo A."/>
            <person name="Sato A."/>
            <person name="Lyhne E.K."/>
            <person name="Kogle M.E."/>
            <person name="Wiebenga A."/>
            <person name="Kun R.S."/>
            <person name="Lubbers R.J."/>
            <person name="Makela M.R."/>
            <person name="Barry K."/>
            <person name="Chovatia M."/>
            <person name="Clum A."/>
            <person name="Daum C."/>
            <person name="Haridas S."/>
            <person name="He G."/>
            <person name="LaButti K."/>
            <person name="Lipzen A."/>
            <person name="Mondo S."/>
            <person name="Riley R."/>
            <person name="Salamov A."/>
            <person name="Simmons B.A."/>
            <person name="Magnuson J.K."/>
            <person name="Henrissat B."/>
            <person name="Mortensen U.H."/>
            <person name="Larsen T.O."/>
            <person name="Devries R.P."/>
            <person name="Grigoriev I.V."/>
            <person name="Machida M."/>
            <person name="Baker S.E."/>
            <person name="Andersen M.R."/>
        </authorList>
    </citation>
    <scope>NUCLEOTIDE SEQUENCE [LARGE SCALE GENOMIC DNA]</scope>
    <source>
        <strain evidence="4">CBS 553.77</strain>
    </source>
</reference>
<organism evidence="3 4">
    <name type="scientific">Aspergillus coremiiformis</name>
    <dbReference type="NCBI Taxonomy" id="138285"/>
    <lineage>
        <taxon>Eukaryota</taxon>
        <taxon>Fungi</taxon>
        <taxon>Dikarya</taxon>
        <taxon>Ascomycota</taxon>
        <taxon>Pezizomycotina</taxon>
        <taxon>Eurotiomycetes</taxon>
        <taxon>Eurotiomycetidae</taxon>
        <taxon>Eurotiales</taxon>
        <taxon>Aspergillaceae</taxon>
        <taxon>Aspergillus</taxon>
        <taxon>Aspergillus subgen. Circumdati</taxon>
    </lineage>
</organism>
<keyword evidence="1" id="KW-0863">Zinc-finger</keyword>
<name>A0A5N6YZD5_9EURO</name>
<dbReference type="EMBL" id="ML739206">
    <property type="protein sequence ID" value="KAE8350742.1"/>
    <property type="molecule type" value="Genomic_DNA"/>
</dbReference>
<keyword evidence="1" id="KW-0479">Metal-binding</keyword>
<gene>
    <name evidence="3" type="ORF">BDV28DRAFT_31919</name>
</gene>
<evidence type="ECO:0000313" key="4">
    <source>
        <dbReference type="Proteomes" id="UP000327118"/>
    </source>
</evidence>
<keyword evidence="4" id="KW-1185">Reference proteome</keyword>
<dbReference type="PROSITE" id="PS50966">
    <property type="entry name" value="ZF_SWIM"/>
    <property type="match status" value="1"/>
</dbReference>